<reference evidence="1 2" key="1">
    <citation type="submission" date="2021-03" db="EMBL/GenBank/DDBJ databases">
        <title>Genomic Encyclopedia of Type Strains, Phase IV (KMG-IV): sequencing the most valuable type-strain genomes for metagenomic binning, comparative biology and taxonomic classification.</title>
        <authorList>
            <person name="Goeker M."/>
        </authorList>
    </citation>
    <scope>NUCLEOTIDE SEQUENCE [LARGE SCALE GENOMIC DNA]</scope>
    <source>
        <strain evidence="1 2">DSM 24738</strain>
    </source>
</reference>
<keyword evidence="2" id="KW-1185">Reference proteome</keyword>
<proteinExistence type="predicted"/>
<protein>
    <submittedName>
        <fullName evidence="1">Uncharacterized protein</fullName>
    </submittedName>
</protein>
<dbReference type="Proteomes" id="UP001519343">
    <property type="component" value="Unassembled WGS sequence"/>
</dbReference>
<comment type="caution">
    <text evidence="1">The sequence shown here is derived from an EMBL/GenBank/DDBJ whole genome shotgun (WGS) entry which is preliminary data.</text>
</comment>
<dbReference type="EMBL" id="JAGGKT010000006">
    <property type="protein sequence ID" value="MBP1932398.1"/>
    <property type="molecule type" value="Genomic_DNA"/>
</dbReference>
<evidence type="ECO:0000313" key="2">
    <source>
        <dbReference type="Proteomes" id="UP001519343"/>
    </source>
</evidence>
<organism evidence="1 2">
    <name type="scientific">Ammoniphilus resinae</name>
    <dbReference type="NCBI Taxonomy" id="861532"/>
    <lineage>
        <taxon>Bacteria</taxon>
        <taxon>Bacillati</taxon>
        <taxon>Bacillota</taxon>
        <taxon>Bacilli</taxon>
        <taxon>Bacillales</taxon>
        <taxon>Paenibacillaceae</taxon>
        <taxon>Aneurinibacillus group</taxon>
        <taxon>Ammoniphilus</taxon>
    </lineage>
</organism>
<gene>
    <name evidence="1" type="ORF">J2Z37_002399</name>
</gene>
<accession>A0ABS4GQ51</accession>
<evidence type="ECO:0000313" key="1">
    <source>
        <dbReference type="EMBL" id="MBP1932398.1"/>
    </source>
</evidence>
<sequence>MWIKEKGRMPFFCYAKTIVDNSTQKLYGINIELLKGILEEC</sequence>
<name>A0ABS4GQ51_9BACL</name>